<gene>
    <name evidence="1" type="ORF">EKN56_04630</name>
</gene>
<name>A0A411WI56_9GAMM</name>
<proteinExistence type="predicted"/>
<dbReference type="OrthoDB" id="6431873at2"/>
<accession>A0A411WI56</accession>
<sequence>MIAYCFASGVIEFGQRLPNGALPIISGKARNVRDLIGVHARHAYDGQTLLVPGIPEAIDQHEGLDALQAFINRIKPELEEMNDETNS</sequence>
<protein>
    <submittedName>
        <fullName evidence="1">Host nuclease inhibitor protein</fullName>
    </submittedName>
</protein>
<dbReference type="RefSeq" id="WP_130590734.1">
    <property type="nucleotide sequence ID" value="NZ_CP034752.1"/>
</dbReference>
<organism evidence="1 2">
    <name type="scientific">Limnobaculum zhutongyuii</name>
    <dbReference type="NCBI Taxonomy" id="2498113"/>
    <lineage>
        <taxon>Bacteria</taxon>
        <taxon>Pseudomonadati</taxon>
        <taxon>Pseudomonadota</taxon>
        <taxon>Gammaproteobacteria</taxon>
        <taxon>Enterobacterales</taxon>
        <taxon>Budviciaceae</taxon>
        <taxon>Limnobaculum</taxon>
    </lineage>
</organism>
<keyword evidence="2" id="KW-1185">Reference proteome</keyword>
<dbReference type="AlphaFoldDB" id="A0A411WI56"/>
<evidence type="ECO:0000313" key="2">
    <source>
        <dbReference type="Proteomes" id="UP000293154"/>
    </source>
</evidence>
<evidence type="ECO:0000313" key="1">
    <source>
        <dbReference type="EMBL" id="QBH95747.1"/>
    </source>
</evidence>
<reference evidence="1 2" key="1">
    <citation type="submission" date="2019-03" db="EMBL/GenBank/DDBJ databases">
        <title>Pragia sp. nov. isolated from the gut tract of Carduelis flavirostris.</title>
        <authorList>
            <person name="Ge Y."/>
        </authorList>
    </citation>
    <scope>NUCLEOTIDE SEQUENCE [LARGE SCALE GENOMIC DNA]</scope>
    <source>
        <strain evidence="1 2">CF-458</strain>
    </source>
</reference>
<dbReference type="Proteomes" id="UP000293154">
    <property type="component" value="Chromosome"/>
</dbReference>
<dbReference type="EMBL" id="CP034752">
    <property type="protein sequence ID" value="QBH95747.1"/>
    <property type="molecule type" value="Genomic_DNA"/>
</dbReference>
<dbReference type="KEGG" id="prag:EKN56_04630"/>